<name>A0ABV6K8Q5_9BACI</name>
<dbReference type="EMBL" id="JBHLUX010000004">
    <property type="protein sequence ID" value="MFC0469307.1"/>
    <property type="molecule type" value="Genomic_DNA"/>
</dbReference>
<dbReference type="PROSITE" id="PS50994">
    <property type="entry name" value="INTEGRASE"/>
    <property type="match status" value="1"/>
</dbReference>
<comment type="caution">
    <text evidence="3">The sequence shown here is derived from an EMBL/GenBank/DDBJ whole genome shotgun (WGS) entry which is preliminary data.</text>
</comment>
<dbReference type="Pfam" id="PF13276">
    <property type="entry name" value="HTH_21"/>
    <property type="match status" value="1"/>
</dbReference>
<dbReference type="InterPro" id="IPR048020">
    <property type="entry name" value="Transpos_IS3"/>
</dbReference>
<dbReference type="SUPFAM" id="SSF53098">
    <property type="entry name" value="Ribonuclease H-like"/>
    <property type="match status" value="1"/>
</dbReference>
<dbReference type="InterPro" id="IPR050900">
    <property type="entry name" value="Transposase_IS3/IS150/IS904"/>
</dbReference>
<accession>A0ABV6K8Q5</accession>
<dbReference type="Gene3D" id="3.30.420.10">
    <property type="entry name" value="Ribonuclease H-like superfamily/Ribonuclease H"/>
    <property type="match status" value="1"/>
</dbReference>
<dbReference type="InterPro" id="IPR009057">
    <property type="entry name" value="Homeodomain-like_sf"/>
</dbReference>
<dbReference type="PANTHER" id="PTHR46889:SF4">
    <property type="entry name" value="TRANSPOSASE INSO FOR INSERTION SEQUENCE ELEMENT IS911B-RELATED"/>
    <property type="match status" value="1"/>
</dbReference>
<dbReference type="NCBIfam" id="NF033516">
    <property type="entry name" value="transpos_IS3"/>
    <property type="match status" value="1"/>
</dbReference>
<keyword evidence="4" id="KW-1185">Reference proteome</keyword>
<dbReference type="InterPro" id="IPR036397">
    <property type="entry name" value="RNaseH_sf"/>
</dbReference>
<dbReference type="Pfam" id="PF13333">
    <property type="entry name" value="rve_2"/>
    <property type="match status" value="1"/>
</dbReference>
<evidence type="ECO:0000313" key="3">
    <source>
        <dbReference type="EMBL" id="MFC0469307.1"/>
    </source>
</evidence>
<dbReference type="InterPro" id="IPR012337">
    <property type="entry name" value="RNaseH-like_sf"/>
</dbReference>
<dbReference type="InterPro" id="IPR025948">
    <property type="entry name" value="HTH-like_dom"/>
</dbReference>
<evidence type="ECO:0000259" key="2">
    <source>
        <dbReference type="PROSITE" id="PS50994"/>
    </source>
</evidence>
<organism evidence="3 4">
    <name type="scientific">Halalkalibacter kiskunsagensis</name>
    <dbReference type="NCBI Taxonomy" id="1548599"/>
    <lineage>
        <taxon>Bacteria</taxon>
        <taxon>Bacillati</taxon>
        <taxon>Bacillota</taxon>
        <taxon>Bacilli</taxon>
        <taxon>Bacillales</taxon>
        <taxon>Bacillaceae</taxon>
        <taxon>Halalkalibacter</taxon>
    </lineage>
</organism>
<evidence type="ECO:0000313" key="4">
    <source>
        <dbReference type="Proteomes" id="UP001589838"/>
    </source>
</evidence>
<reference evidence="3 4" key="1">
    <citation type="submission" date="2024-09" db="EMBL/GenBank/DDBJ databases">
        <authorList>
            <person name="Sun Q."/>
            <person name="Mori K."/>
        </authorList>
    </citation>
    <scope>NUCLEOTIDE SEQUENCE [LARGE SCALE GENOMIC DNA]</scope>
    <source>
        <strain evidence="3 4">NCAIM B.02610</strain>
    </source>
</reference>
<evidence type="ECO:0000256" key="1">
    <source>
        <dbReference type="ARBA" id="ARBA00002286"/>
    </source>
</evidence>
<dbReference type="Proteomes" id="UP001589838">
    <property type="component" value="Unassembled WGS sequence"/>
</dbReference>
<gene>
    <name evidence="3" type="ORF">ACFFHM_01835</name>
</gene>
<feature type="domain" description="Integrase catalytic" evidence="2">
    <location>
        <begin position="220"/>
        <end position="399"/>
    </location>
</feature>
<dbReference type="SUPFAM" id="SSF46689">
    <property type="entry name" value="Homeodomain-like"/>
    <property type="match status" value="1"/>
</dbReference>
<protein>
    <submittedName>
        <fullName evidence="3">IS3 family transposase</fullName>
    </submittedName>
</protein>
<comment type="function">
    <text evidence="1">Involved in the transposition of the insertion sequence.</text>
</comment>
<dbReference type="PANTHER" id="PTHR46889">
    <property type="entry name" value="TRANSPOSASE INSF FOR INSERTION SEQUENCE IS3B-RELATED"/>
    <property type="match status" value="1"/>
</dbReference>
<dbReference type="Pfam" id="PF01527">
    <property type="entry name" value="HTH_Tnp_1"/>
    <property type="match status" value="1"/>
</dbReference>
<dbReference type="Pfam" id="PF00665">
    <property type="entry name" value="rve"/>
    <property type="match status" value="1"/>
</dbReference>
<dbReference type="InterPro" id="IPR002514">
    <property type="entry name" value="Transposase_8"/>
</dbReference>
<dbReference type="InterPro" id="IPR001584">
    <property type="entry name" value="Integrase_cat-core"/>
</dbReference>
<sequence length="410" mass="48710">MKRTRHPREFKIQVANESIETGNAALVARRYELSPNMVNRWVKEYKDGKFDDHIPHGDTAPLETKQLSQENDQLKKLLGEKDLEIAILRDLIKKKNPPLTEKLEIANHWINKGYAVSTVLKILGIPRSTYYYQKNYKVEEKQVSEGRPAPGYSITKDGKKISDEQIKEWLVEEIEGDAYAYGYRKLTKQLRRNYDLIVNKKKVYRLCKELDILRPQRKKKVTYPRRLARNRIIKASNKLWETDIKYGYIEGEQRFFFVLSYIDVYDRSIIDYHISLSCSGKDALQTLKRALLKRQQFDKLEKPVIRTDNGPQFISHAFQEGFETLEMEHERIPPKTPNMNAHIESFHRILEDECLSRFQFETYEDAYREVSTFMKFYNERRMHSSILDLSPQEFYTKQQVEKLEIKEIHL</sequence>
<proteinExistence type="predicted"/>
<dbReference type="RefSeq" id="WP_335962985.1">
    <property type="nucleotide sequence ID" value="NZ_JAXBLX010000039.1"/>
</dbReference>